<dbReference type="Proteomes" id="UP000799778">
    <property type="component" value="Unassembled WGS sequence"/>
</dbReference>
<evidence type="ECO:0000313" key="2">
    <source>
        <dbReference type="EMBL" id="KAF2020439.1"/>
    </source>
</evidence>
<dbReference type="RefSeq" id="XP_033388778.1">
    <property type="nucleotide sequence ID" value="XM_033525574.1"/>
</dbReference>
<keyword evidence="3" id="KW-1185">Reference proteome</keyword>
<evidence type="ECO:0000313" key="3">
    <source>
        <dbReference type="Proteomes" id="UP000799778"/>
    </source>
</evidence>
<dbReference type="AlphaFoldDB" id="A0A6A5Y588"/>
<sequence length="186" mass="20876">MPKSLSKSSSKPSQKAPARRRRLRERFSTPPSTAVPKDHYGQLATPQRAAIYAILHHFEYHGIPCSLEDIKASHNIPTSTAADVLKSGHVRRLQHTDLPDNRGGLRKFTDSDARKVADYIEEASADEKGATWLDIAEKAGVNCIEEKKVHHPRTIQHRVASVTGVRKATVKRDRTDNVRRKERSDS</sequence>
<evidence type="ECO:0000256" key="1">
    <source>
        <dbReference type="SAM" id="MobiDB-lite"/>
    </source>
</evidence>
<accession>A0A6A5Y588</accession>
<dbReference type="GeneID" id="54282971"/>
<gene>
    <name evidence="2" type="ORF">BU24DRAFT_403551</name>
</gene>
<name>A0A6A5Y588_9PLEO</name>
<organism evidence="2 3">
    <name type="scientific">Aaosphaeria arxii CBS 175.79</name>
    <dbReference type="NCBI Taxonomy" id="1450172"/>
    <lineage>
        <taxon>Eukaryota</taxon>
        <taxon>Fungi</taxon>
        <taxon>Dikarya</taxon>
        <taxon>Ascomycota</taxon>
        <taxon>Pezizomycotina</taxon>
        <taxon>Dothideomycetes</taxon>
        <taxon>Pleosporomycetidae</taxon>
        <taxon>Pleosporales</taxon>
        <taxon>Pleosporales incertae sedis</taxon>
        <taxon>Aaosphaeria</taxon>
    </lineage>
</organism>
<dbReference type="EMBL" id="ML978066">
    <property type="protein sequence ID" value="KAF2020439.1"/>
    <property type="molecule type" value="Genomic_DNA"/>
</dbReference>
<feature type="region of interest" description="Disordered" evidence="1">
    <location>
        <begin position="158"/>
        <end position="186"/>
    </location>
</feature>
<protein>
    <submittedName>
        <fullName evidence="2">Uncharacterized protein</fullName>
    </submittedName>
</protein>
<dbReference type="OrthoDB" id="10611019at2759"/>
<feature type="compositionally biased region" description="Low complexity" evidence="1">
    <location>
        <begin position="1"/>
        <end position="15"/>
    </location>
</feature>
<reference evidence="2" key="1">
    <citation type="journal article" date="2020" name="Stud. Mycol.">
        <title>101 Dothideomycetes genomes: a test case for predicting lifestyles and emergence of pathogens.</title>
        <authorList>
            <person name="Haridas S."/>
            <person name="Albert R."/>
            <person name="Binder M."/>
            <person name="Bloem J."/>
            <person name="Labutti K."/>
            <person name="Salamov A."/>
            <person name="Andreopoulos B."/>
            <person name="Baker S."/>
            <person name="Barry K."/>
            <person name="Bills G."/>
            <person name="Bluhm B."/>
            <person name="Cannon C."/>
            <person name="Castanera R."/>
            <person name="Culley D."/>
            <person name="Daum C."/>
            <person name="Ezra D."/>
            <person name="Gonzalez J."/>
            <person name="Henrissat B."/>
            <person name="Kuo A."/>
            <person name="Liang C."/>
            <person name="Lipzen A."/>
            <person name="Lutzoni F."/>
            <person name="Magnuson J."/>
            <person name="Mondo S."/>
            <person name="Nolan M."/>
            <person name="Ohm R."/>
            <person name="Pangilinan J."/>
            <person name="Park H.-J."/>
            <person name="Ramirez L."/>
            <person name="Alfaro M."/>
            <person name="Sun H."/>
            <person name="Tritt A."/>
            <person name="Yoshinaga Y."/>
            <person name="Zwiers L.-H."/>
            <person name="Turgeon B."/>
            <person name="Goodwin S."/>
            <person name="Spatafora J."/>
            <person name="Crous P."/>
            <person name="Grigoriev I."/>
        </authorList>
    </citation>
    <scope>NUCLEOTIDE SEQUENCE</scope>
    <source>
        <strain evidence="2">CBS 175.79</strain>
    </source>
</reference>
<feature type="compositionally biased region" description="Basic and acidic residues" evidence="1">
    <location>
        <begin position="170"/>
        <end position="186"/>
    </location>
</feature>
<feature type="region of interest" description="Disordered" evidence="1">
    <location>
        <begin position="1"/>
        <end position="39"/>
    </location>
</feature>
<proteinExistence type="predicted"/>